<dbReference type="CDD" id="cd07023">
    <property type="entry name" value="S49_Sppa_N_C"/>
    <property type="match status" value="1"/>
</dbReference>
<dbReference type="EMBL" id="BIMW01000060">
    <property type="protein sequence ID" value="GCE93089.1"/>
    <property type="molecule type" value="Genomic_DNA"/>
</dbReference>
<keyword evidence="7" id="KW-1003">Cell membrane</keyword>
<dbReference type="Gene3D" id="3.90.226.10">
    <property type="entry name" value="2-enoyl-CoA Hydratase, Chain A, domain 1"/>
    <property type="match status" value="2"/>
</dbReference>
<dbReference type="CDD" id="cd07018">
    <property type="entry name" value="S49_SppA_67K_type"/>
    <property type="match status" value="1"/>
</dbReference>
<comment type="caution">
    <text evidence="10">The sequence shown here is derived from an EMBL/GenBank/DDBJ whole genome shotgun (WGS) entry which is preliminary data.</text>
</comment>
<evidence type="ECO:0000256" key="7">
    <source>
        <dbReference type="PIRNR" id="PIRNR001217"/>
    </source>
</evidence>
<accession>A0A5M3T6H6</accession>
<dbReference type="PIRSF" id="PIRSF001217">
    <property type="entry name" value="Protease_4_SppA"/>
    <property type="match status" value="1"/>
</dbReference>
<dbReference type="InterPro" id="IPR001907">
    <property type="entry name" value="ClpP"/>
</dbReference>
<proteinExistence type="inferred from homology"/>
<dbReference type="InterPro" id="IPR047217">
    <property type="entry name" value="S49_SppA_67K_type_N"/>
</dbReference>
<dbReference type="InterPro" id="IPR029045">
    <property type="entry name" value="ClpP/crotonase-like_dom_sf"/>
</dbReference>
<dbReference type="GO" id="GO:0008233">
    <property type="term" value="F:peptidase activity"/>
    <property type="evidence" value="ECO:0007669"/>
    <property type="project" value="UniProtKB-KW"/>
</dbReference>
<gene>
    <name evidence="10" type="ORF">NIES46_11380</name>
</gene>
<organism evidence="10 11">
    <name type="scientific">Limnospira platensis NIES-46</name>
    <dbReference type="NCBI Taxonomy" id="1236695"/>
    <lineage>
        <taxon>Bacteria</taxon>
        <taxon>Bacillati</taxon>
        <taxon>Cyanobacteriota</taxon>
        <taxon>Cyanophyceae</taxon>
        <taxon>Oscillatoriophycideae</taxon>
        <taxon>Oscillatoriales</taxon>
        <taxon>Sirenicapillariaceae</taxon>
        <taxon>Limnospira</taxon>
    </lineage>
</organism>
<feature type="transmembrane region" description="Helical" evidence="8">
    <location>
        <begin position="12"/>
        <end position="36"/>
    </location>
</feature>
<keyword evidence="11" id="KW-1185">Reference proteome</keyword>
<feature type="domain" description="Peptidase S49" evidence="9">
    <location>
        <begin position="132"/>
        <end position="283"/>
    </location>
</feature>
<comment type="subcellular location">
    <subcellularLocation>
        <location evidence="7">Cell inner membrane</location>
    </subcellularLocation>
    <subcellularLocation>
        <location evidence="1">Membrane</location>
    </subcellularLocation>
</comment>
<protein>
    <recommendedName>
        <fullName evidence="7">Protease 4</fullName>
        <ecNumber evidence="7">3.4.21.-</ecNumber>
    </recommendedName>
    <alternativeName>
        <fullName evidence="7">Endopeptidase IV</fullName>
    </alternativeName>
    <alternativeName>
        <fullName evidence="7">Protease IV</fullName>
    </alternativeName>
    <alternativeName>
        <fullName evidence="7">Signal peptide peptidase</fullName>
    </alternativeName>
</protein>
<dbReference type="Gene3D" id="6.20.330.10">
    <property type="match status" value="1"/>
</dbReference>
<dbReference type="PANTHER" id="PTHR33209:SF1">
    <property type="entry name" value="PEPTIDASE S49 DOMAIN-CONTAINING PROTEIN"/>
    <property type="match status" value="1"/>
</dbReference>
<evidence type="ECO:0000313" key="11">
    <source>
        <dbReference type="Proteomes" id="UP000326169"/>
    </source>
</evidence>
<keyword evidence="8" id="KW-0812">Transmembrane</keyword>
<dbReference type="GeneID" id="301682040"/>
<comment type="similarity">
    <text evidence="2 7">Belongs to the peptidase S49 family.</text>
</comment>
<evidence type="ECO:0000256" key="4">
    <source>
        <dbReference type="ARBA" id="ARBA00022801"/>
    </source>
</evidence>
<dbReference type="EC" id="3.4.21.-" evidence="7"/>
<dbReference type="InterPro" id="IPR047272">
    <property type="entry name" value="S49_SppA_C"/>
</dbReference>
<evidence type="ECO:0000256" key="1">
    <source>
        <dbReference type="ARBA" id="ARBA00004370"/>
    </source>
</evidence>
<keyword evidence="8" id="KW-1133">Transmembrane helix</keyword>
<dbReference type="Proteomes" id="UP000326169">
    <property type="component" value="Unassembled WGS sequence"/>
</dbReference>
<dbReference type="PRINTS" id="PR00127">
    <property type="entry name" value="CLPPROTEASEP"/>
</dbReference>
<evidence type="ECO:0000256" key="8">
    <source>
        <dbReference type="SAM" id="Phobius"/>
    </source>
</evidence>
<evidence type="ECO:0000313" key="10">
    <source>
        <dbReference type="EMBL" id="GCE93089.1"/>
    </source>
</evidence>
<dbReference type="Pfam" id="PF01343">
    <property type="entry name" value="Peptidase_S49"/>
    <property type="match status" value="2"/>
</dbReference>
<dbReference type="SUPFAM" id="SSF52096">
    <property type="entry name" value="ClpP/crotonase"/>
    <property type="match status" value="2"/>
</dbReference>
<keyword evidence="3 7" id="KW-0645">Protease</keyword>
<evidence type="ECO:0000256" key="3">
    <source>
        <dbReference type="ARBA" id="ARBA00022670"/>
    </source>
</evidence>
<dbReference type="PANTHER" id="PTHR33209">
    <property type="entry name" value="PROTEASE 4"/>
    <property type="match status" value="1"/>
</dbReference>
<keyword evidence="7" id="KW-0997">Cell inner membrane</keyword>
<evidence type="ECO:0000256" key="2">
    <source>
        <dbReference type="ARBA" id="ARBA00008683"/>
    </source>
</evidence>
<evidence type="ECO:0000256" key="5">
    <source>
        <dbReference type="ARBA" id="ARBA00022825"/>
    </source>
</evidence>
<evidence type="ECO:0000259" key="9">
    <source>
        <dbReference type="Pfam" id="PF01343"/>
    </source>
</evidence>
<name>A0A5M3T6H6_LIMPL</name>
<dbReference type="InterPro" id="IPR004634">
    <property type="entry name" value="Pept_S49_pIV"/>
</dbReference>
<dbReference type="GO" id="GO:0006508">
    <property type="term" value="P:proteolysis"/>
    <property type="evidence" value="ECO:0007669"/>
    <property type="project" value="UniProtKB-KW"/>
</dbReference>
<feature type="domain" description="Peptidase S49" evidence="9">
    <location>
        <begin position="385"/>
        <end position="535"/>
    </location>
</feature>
<keyword evidence="4 7" id="KW-0378">Hydrolase</keyword>
<reference evidence="10 11" key="1">
    <citation type="journal article" date="2019" name="J Genomics">
        <title>The Draft Genome of a Hydrogen-producing Cyanobacterium, Arthrospira platensis NIES-46.</title>
        <authorList>
            <person name="Suzuki S."/>
            <person name="Yamaguchi H."/>
            <person name="Kawachi M."/>
        </authorList>
    </citation>
    <scope>NUCLEOTIDE SEQUENCE [LARGE SCALE GENOMIC DNA]</scope>
    <source>
        <strain evidence="10 11">NIES-46</strain>
    </source>
</reference>
<dbReference type="NCBIfam" id="TIGR00705">
    <property type="entry name" value="SppA_67K"/>
    <property type="match status" value="1"/>
</dbReference>
<sequence>MKEFLKYTLASVVGNLLGLFLVITFGMGGIAFLVVVSASRGTQTTLRDKSVLVLDLSVGIADTAPPPTPSIAIGQTLREDRARFLPLRVVLETIERASKDDKIVGLYLQGSSGTTPTGFGNLKEVRRALEGFKESGKTIIAYDTDWTEREYYLGSVADQIIIHPMGTVEMSGFSSQSVFLAGALERFGIGVQVTRVGQYKSAVEPFLRQEMSPENRQQMQQLLGDLWGEFTGAIASSRSLTTAQLQQIVNQDGFLMAADAKDREMVDHIAHRDEVAAKLRELTEEKEEGRQPFRRVGIQEYSRTPQVKGSWAGNPNSRNIIAVVYADGEIVDGRGGIGQVGGDRFSEELRRLRDNDRVKGIVLRVNSPGGSATASEVIAREVQLTREEKPIIVSMGNAAASGGYWIAMGSDRIFAEPTTVTGSIGVFGLLFNAQDIANQNGITWDGVKTGPFADLNSISRPKTDQELQKVQQMVDFIYQRFVSSVAQLRDLPQEEVLEMSQGRVWSGVQAEALGLVDQLGGLQDAIAAVAEKAELGDDWKLAEYPRIPSFEERLLESLRTEATQADPLTRELLQLYHELSVLRHLNDPRGIYTRLPFNLQID</sequence>
<keyword evidence="6 7" id="KW-0472">Membrane</keyword>
<dbReference type="InterPro" id="IPR004635">
    <property type="entry name" value="Pept_S49_SppA"/>
</dbReference>
<dbReference type="NCBIfam" id="TIGR00706">
    <property type="entry name" value="SppA_dom"/>
    <property type="match status" value="1"/>
</dbReference>
<keyword evidence="5" id="KW-0720">Serine protease</keyword>
<dbReference type="InterPro" id="IPR002142">
    <property type="entry name" value="Peptidase_S49"/>
</dbReference>
<evidence type="ECO:0000256" key="6">
    <source>
        <dbReference type="ARBA" id="ARBA00023136"/>
    </source>
</evidence>
<dbReference type="RefSeq" id="WP_006619983.1">
    <property type="nucleotide sequence ID" value="NZ_BIMW01000060.1"/>
</dbReference>